<dbReference type="EMBL" id="JASCQO010000019">
    <property type="protein sequence ID" value="MDI5933067.1"/>
    <property type="molecule type" value="Genomic_DNA"/>
</dbReference>
<dbReference type="InterPro" id="IPR032258">
    <property type="entry name" value="DUF5061"/>
</dbReference>
<sequence>MSRIVQFLRKRPARNGMAVLGLALLLGGCAAPGGFFGSQPGGVVQGGRGQPLDENASDFLSQSPGGAVTTLAESPWGRDVEVVADEPYHAASGRKCRRLSVGSASTGPQQAVACETTQGWETQRLVTEMLSTGSAR</sequence>
<keyword evidence="3" id="KW-1185">Reference proteome</keyword>
<feature type="region of interest" description="Disordered" evidence="1">
    <location>
        <begin position="41"/>
        <end position="64"/>
    </location>
</feature>
<dbReference type="Proteomes" id="UP001244242">
    <property type="component" value="Unassembled WGS sequence"/>
</dbReference>
<dbReference type="PROSITE" id="PS51257">
    <property type="entry name" value="PROKAR_LIPOPROTEIN"/>
    <property type="match status" value="1"/>
</dbReference>
<protein>
    <recommendedName>
        <fullName evidence="4">Surface antigen domain-containing protein</fullName>
    </recommendedName>
</protein>
<evidence type="ECO:0000313" key="2">
    <source>
        <dbReference type="EMBL" id="MDI5933067.1"/>
    </source>
</evidence>
<reference evidence="2 3" key="1">
    <citation type="submission" date="2023-04" db="EMBL/GenBank/DDBJ databases">
        <title>Halomonas strains isolated from rhizosphere soil.</title>
        <authorList>
            <person name="Xu L."/>
            <person name="Sun J.-Q."/>
        </authorList>
    </citation>
    <scope>NUCLEOTIDE SEQUENCE [LARGE SCALE GENOMIC DNA]</scope>
    <source>
        <strain evidence="2 3">LN1S58</strain>
    </source>
</reference>
<gene>
    <name evidence="2" type="ORF">QLQ84_04620</name>
</gene>
<name>A0ABT6VGG9_9GAMM</name>
<accession>A0ABT6VGG9</accession>
<proteinExistence type="predicted"/>
<dbReference type="RefSeq" id="WP_282720592.1">
    <property type="nucleotide sequence ID" value="NZ_JASCQO010000019.1"/>
</dbReference>
<comment type="caution">
    <text evidence="2">The sequence shown here is derived from an EMBL/GenBank/DDBJ whole genome shotgun (WGS) entry which is preliminary data.</text>
</comment>
<evidence type="ECO:0000313" key="3">
    <source>
        <dbReference type="Proteomes" id="UP001244242"/>
    </source>
</evidence>
<evidence type="ECO:0000256" key="1">
    <source>
        <dbReference type="SAM" id="MobiDB-lite"/>
    </source>
</evidence>
<organism evidence="2 3">
    <name type="scientific">Halomonas kalidii</name>
    <dbReference type="NCBI Taxonomy" id="3043293"/>
    <lineage>
        <taxon>Bacteria</taxon>
        <taxon>Pseudomonadati</taxon>
        <taxon>Pseudomonadota</taxon>
        <taxon>Gammaproteobacteria</taxon>
        <taxon>Oceanospirillales</taxon>
        <taxon>Halomonadaceae</taxon>
        <taxon>Halomonas</taxon>
    </lineage>
</organism>
<evidence type="ECO:0008006" key="4">
    <source>
        <dbReference type="Google" id="ProtNLM"/>
    </source>
</evidence>
<dbReference type="Pfam" id="PF16587">
    <property type="entry name" value="DUF5061"/>
    <property type="match status" value="1"/>
</dbReference>